<gene>
    <name evidence="1" type="ORF">AAE3_LOCUS3532</name>
</gene>
<reference evidence="1 2" key="1">
    <citation type="submission" date="2020-01" db="EMBL/GenBank/DDBJ databases">
        <authorList>
            <person name="Gupta K D."/>
        </authorList>
    </citation>
    <scope>NUCLEOTIDE SEQUENCE [LARGE SCALE GENOMIC DNA]</scope>
</reference>
<name>A0A8S0WXB4_CYCAE</name>
<organism evidence="1 2">
    <name type="scientific">Cyclocybe aegerita</name>
    <name type="common">Black poplar mushroom</name>
    <name type="synonym">Agrocybe aegerita</name>
    <dbReference type="NCBI Taxonomy" id="1973307"/>
    <lineage>
        <taxon>Eukaryota</taxon>
        <taxon>Fungi</taxon>
        <taxon>Dikarya</taxon>
        <taxon>Basidiomycota</taxon>
        <taxon>Agaricomycotina</taxon>
        <taxon>Agaricomycetes</taxon>
        <taxon>Agaricomycetidae</taxon>
        <taxon>Agaricales</taxon>
        <taxon>Agaricineae</taxon>
        <taxon>Bolbitiaceae</taxon>
        <taxon>Cyclocybe</taxon>
    </lineage>
</organism>
<keyword evidence="2" id="KW-1185">Reference proteome</keyword>
<accession>A0A8S0WXB4</accession>
<comment type="caution">
    <text evidence="1">The sequence shown here is derived from an EMBL/GenBank/DDBJ whole genome shotgun (WGS) entry which is preliminary data.</text>
</comment>
<dbReference type="AlphaFoldDB" id="A0A8S0WXB4"/>
<evidence type="ECO:0000313" key="1">
    <source>
        <dbReference type="EMBL" id="CAA7261108.1"/>
    </source>
</evidence>
<protein>
    <submittedName>
        <fullName evidence="1">Uncharacterized protein</fullName>
    </submittedName>
</protein>
<dbReference type="Proteomes" id="UP000467700">
    <property type="component" value="Unassembled WGS sequence"/>
</dbReference>
<dbReference type="EMBL" id="CACVBS010000032">
    <property type="protein sequence ID" value="CAA7261108.1"/>
    <property type="molecule type" value="Genomic_DNA"/>
</dbReference>
<evidence type="ECO:0000313" key="2">
    <source>
        <dbReference type="Proteomes" id="UP000467700"/>
    </source>
</evidence>
<sequence length="115" mass="13567">MVKPQYLDSYREFLELISQRARARPLKLQVLDLHPAHTFAPAWSSNLLKMLSGFFARCKFIGLFIQSRTWYDRLLQLDVDDSTFEDLEKLSLFIKHDHIDDTQPAYTVSLPFNKF</sequence>
<proteinExistence type="predicted"/>